<evidence type="ECO:0000313" key="1">
    <source>
        <dbReference type="EMBL" id="AFK44787.1"/>
    </source>
</evidence>
<dbReference type="EMBL" id="BT144993">
    <property type="protein sequence ID" value="AFK44787.1"/>
    <property type="molecule type" value="mRNA"/>
</dbReference>
<name>I3SWZ5_MEDTR</name>
<dbReference type="AlphaFoldDB" id="I3SWZ5"/>
<reference evidence="1" key="1">
    <citation type="submission" date="2012-05" db="EMBL/GenBank/DDBJ databases">
        <authorList>
            <person name="Krishnakumar V."/>
            <person name="Cheung F."/>
            <person name="Xiao Y."/>
            <person name="Chan A."/>
            <person name="Moskal W.A."/>
            <person name="Town C.D."/>
        </authorList>
    </citation>
    <scope>NUCLEOTIDE SEQUENCE</scope>
</reference>
<proteinExistence type="evidence at transcript level"/>
<accession>I3SWZ5</accession>
<organism evidence="1">
    <name type="scientific">Medicago truncatula</name>
    <name type="common">Barrel medic</name>
    <name type="synonym">Medicago tribuloides</name>
    <dbReference type="NCBI Taxonomy" id="3880"/>
    <lineage>
        <taxon>Eukaryota</taxon>
        <taxon>Viridiplantae</taxon>
        <taxon>Streptophyta</taxon>
        <taxon>Embryophyta</taxon>
        <taxon>Tracheophyta</taxon>
        <taxon>Spermatophyta</taxon>
        <taxon>Magnoliopsida</taxon>
        <taxon>eudicotyledons</taxon>
        <taxon>Gunneridae</taxon>
        <taxon>Pentapetalae</taxon>
        <taxon>rosids</taxon>
        <taxon>fabids</taxon>
        <taxon>Fabales</taxon>
        <taxon>Fabaceae</taxon>
        <taxon>Papilionoideae</taxon>
        <taxon>50 kb inversion clade</taxon>
        <taxon>NPAAA clade</taxon>
        <taxon>Hologalegina</taxon>
        <taxon>IRL clade</taxon>
        <taxon>Trifolieae</taxon>
        <taxon>Medicago</taxon>
    </lineage>
</organism>
<protein>
    <submittedName>
        <fullName evidence="1">Uncharacterized protein</fullName>
    </submittedName>
</protein>
<sequence>MSEFGLHTRWHWKAALPSSLNRVFKTVFGSIDCEVPKVNLFSEEDNL</sequence>